<dbReference type="Gene3D" id="1.20.1250.20">
    <property type="entry name" value="MFS general substrate transporter like domains"/>
    <property type="match status" value="1"/>
</dbReference>
<evidence type="ECO:0000256" key="4">
    <source>
        <dbReference type="ARBA" id="ARBA00023136"/>
    </source>
</evidence>
<dbReference type="InterPro" id="IPR020846">
    <property type="entry name" value="MFS_dom"/>
</dbReference>
<name>A0A067MPI3_BOTB1</name>
<feature type="transmembrane region" description="Helical" evidence="6">
    <location>
        <begin position="210"/>
        <end position="229"/>
    </location>
</feature>
<feature type="transmembrane region" description="Helical" evidence="6">
    <location>
        <begin position="481"/>
        <end position="503"/>
    </location>
</feature>
<dbReference type="PANTHER" id="PTHR23502:SF173">
    <property type="entry name" value="MFS-MULTIDRUG-RESISTANCE TRANSPORTER-RELATED"/>
    <property type="match status" value="1"/>
</dbReference>
<feature type="transmembrane region" description="Helical" evidence="6">
    <location>
        <begin position="269"/>
        <end position="293"/>
    </location>
</feature>
<dbReference type="CDD" id="cd17323">
    <property type="entry name" value="MFS_Tpo1_MDR_like"/>
    <property type="match status" value="1"/>
</dbReference>
<feature type="region of interest" description="Disordered" evidence="5">
    <location>
        <begin position="1"/>
        <end position="40"/>
    </location>
</feature>
<keyword evidence="4 6" id="KW-0472">Membrane</keyword>
<evidence type="ECO:0000256" key="1">
    <source>
        <dbReference type="ARBA" id="ARBA00004141"/>
    </source>
</evidence>
<dbReference type="PROSITE" id="PS50850">
    <property type="entry name" value="MFS"/>
    <property type="match status" value="1"/>
</dbReference>
<dbReference type="AlphaFoldDB" id="A0A067MPI3"/>
<dbReference type="EMBL" id="KL198026">
    <property type="protein sequence ID" value="KDQ16620.1"/>
    <property type="molecule type" value="Genomic_DNA"/>
</dbReference>
<dbReference type="InterPro" id="IPR036259">
    <property type="entry name" value="MFS_trans_sf"/>
</dbReference>
<feature type="transmembrane region" description="Helical" evidence="6">
    <location>
        <begin position="549"/>
        <end position="569"/>
    </location>
</feature>
<accession>A0A067MPI3</accession>
<feature type="transmembrane region" description="Helical" evidence="6">
    <location>
        <begin position="375"/>
        <end position="394"/>
    </location>
</feature>
<comment type="subcellular location">
    <subcellularLocation>
        <location evidence="1">Membrane</location>
        <topology evidence="1">Multi-pass membrane protein</topology>
    </subcellularLocation>
</comment>
<evidence type="ECO:0000256" key="3">
    <source>
        <dbReference type="ARBA" id="ARBA00022989"/>
    </source>
</evidence>
<evidence type="ECO:0000256" key="6">
    <source>
        <dbReference type="SAM" id="Phobius"/>
    </source>
</evidence>
<evidence type="ECO:0000313" key="9">
    <source>
        <dbReference type="Proteomes" id="UP000027195"/>
    </source>
</evidence>
<feature type="transmembrane region" description="Helical" evidence="6">
    <location>
        <begin position="515"/>
        <end position="537"/>
    </location>
</feature>
<feature type="transmembrane region" description="Helical" evidence="6">
    <location>
        <begin position="456"/>
        <end position="475"/>
    </location>
</feature>
<feature type="compositionally biased region" description="Low complexity" evidence="5">
    <location>
        <begin position="1"/>
        <end position="15"/>
    </location>
</feature>
<keyword evidence="2 6" id="KW-0812">Transmembrane</keyword>
<dbReference type="Proteomes" id="UP000027195">
    <property type="component" value="Unassembled WGS sequence"/>
</dbReference>
<keyword evidence="9" id="KW-1185">Reference proteome</keyword>
<reference evidence="9" key="1">
    <citation type="journal article" date="2014" name="Proc. Natl. Acad. Sci. U.S.A.">
        <title>Extensive sampling of basidiomycete genomes demonstrates inadequacy of the white-rot/brown-rot paradigm for wood decay fungi.</title>
        <authorList>
            <person name="Riley R."/>
            <person name="Salamov A.A."/>
            <person name="Brown D.W."/>
            <person name="Nagy L.G."/>
            <person name="Floudas D."/>
            <person name="Held B.W."/>
            <person name="Levasseur A."/>
            <person name="Lombard V."/>
            <person name="Morin E."/>
            <person name="Otillar R."/>
            <person name="Lindquist E.A."/>
            <person name="Sun H."/>
            <person name="LaButti K.M."/>
            <person name="Schmutz J."/>
            <person name="Jabbour D."/>
            <person name="Luo H."/>
            <person name="Baker S.E."/>
            <person name="Pisabarro A.G."/>
            <person name="Walton J.D."/>
            <person name="Blanchette R.A."/>
            <person name="Henrissat B."/>
            <person name="Martin F."/>
            <person name="Cullen D."/>
            <person name="Hibbett D.S."/>
            <person name="Grigoriev I.V."/>
        </authorList>
    </citation>
    <scope>NUCLEOTIDE SEQUENCE [LARGE SCALE GENOMIC DNA]</scope>
    <source>
        <strain evidence="9">FD-172 SS1</strain>
    </source>
</reference>
<feature type="domain" description="Major facilitator superfamily (MFS) profile" evidence="7">
    <location>
        <begin position="144"/>
        <end position="580"/>
    </location>
</feature>
<feature type="transmembrane region" description="Helical" evidence="6">
    <location>
        <begin position="235"/>
        <end position="257"/>
    </location>
</feature>
<protein>
    <recommendedName>
        <fullName evidence="7">Major facilitator superfamily (MFS) profile domain-containing protein</fullName>
    </recommendedName>
</protein>
<evidence type="ECO:0000259" key="7">
    <source>
        <dbReference type="PROSITE" id="PS50850"/>
    </source>
</evidence>
<feature type="transmembrane region" description="Helical" evidence="6">
    <location>
        <begin position="142"/>
        <end position="159"/>
    </location>
</feature>
<dbReference type="InParanoid" id="A0A067MPI3"/>
<dbReference type="Pfam" id="PF07690">
    <property type="entry name" value="MFS_1"/>
    <property type="match status" value="1"/>
</dbReference>
<dbReference type="OrthoDB" id="9986881at2759"/>
<feature type="transmembrane region" description="Helical" evidence="6">
    <location>
        <begin position="414"/>
        <end position="435"/>
    </location>
</feature>
<sequence length="590" mass="64527">MEATRTQPSTQPQPTMAMNPIGARANDDSAAKPSDSASWSWNPLRMRGGGNFIKDCLGCCLCCCAIEDICCCELEEVCGCCNLKNEDLERQAPPPASPSHASLASAVDPTFDKEKALLEGFKVSFERDDPEDPHNWSRAKRWYLTIFSGILAVNSTFASSAPSGILQGLTAEWPMSSEVSTLLISLFVTGYCVGPLLWAPLSEQYGRRPIFLISFLGYTGMLVGCTLAPNTGALLTFRFLAGVFASCPLANSGAVIADVWDAGTRGKAMSIYGVAPFAGPALGPIVGGYMHVAGVHWRWLFWVLTIFAGACLVLIYFTLPETYSPIILARIAAAKWAQTKDVRYCAPIEQVEATWRSQVNNIIARPFQFLFTEPMLIAITIYMSFLYGCTYLLFEAFPIVFTVGHHLDAGASGLMFLPLFLGGVFDAVITLSYTNPRYRRLIEEYSPNPVPPERRLGTALVGGPMIVVAFFWFGWTSSPKISFWAPMMSASFLGCGIVFIFLPMVNYIVDAYLRVAASALAASTVVRSLFGAGFPLFTNQMYEKLDPRWASTLLGCIALLLVPIPIVLIRLGPLLRMRSNHGLYDPAITL</sequence>
<feature type="transmembrane region" description="Helical" evidence="6">
    <location>
        <begin position="179"/>
        <end position="198"/>
    </location>
</feature>
<dbReference type="HOGENOM" id="CLU_008455_11_5_1"/>
<dbReference type="FunFam" id="1.20.1250.20:FF:000011">
    <property type="entry name" value="MFS multidrug transporter, putative"/>
    <property type="match status" value="1"/>
</dbReference>
<dbReference type="InterPro" id="IPR011701">
    <property type="entry name" value="MFS"/>
</dbReference>
<evidence type="ECO:0000256" key="2">
    <source>
        <dbReference type="ARBA" id="ARBA00022692"/>
    </source>
</evidence>
<proteinExistence type="predicted"/>
<gene>
    <name evidence="8" type="ORF">BOTBODRAFT_186300</name>
</gene>
<evidence type="ECO:0000313" key="8">
    <source>
        <dbReference type="EMBL" id="KDQ16620.1"/>
    </source>
</evidence>
<feature type="compositionally biased region" description="Low complexity" evidence="5">
    <location>
        <begin position="31"/>
        <end position="40"/>
    </location>
</feature>
<keyword evidence="3 6" id="KW-1133">Transmembrane helix</keyword>
<feature type="transmembrane region" description="Helical" evidence="6">
    <location>
        <begin position="299"/>
        <end position="319"/>
    </location>
</feature>
<dbReference type="SUPFAM" id="SSF103473">
    <property type="entry name" value="MFS general substrate transporter"/>
    <property type="match status" value="1"/>
</dbReference>
<dbReference type="GO" id="GO:0022857">
    <property type="term" value="F:transmembrane transporter activity"/>
    <property type="evidence" value="ECO:0007669"/>
    <property type="project" value="InterPro"/>
</dbReference>
<dbReference type="PANTHER" id="PTHR23502">
    <property type="entry name" value="MAJOR FACILITATOR SUPERFAMILY"/>
    <property type="match status" value="1"/>
</dbReference>
<dbReference type="STRING" id="930990.A0A067MPI3"/>
<evidence type="ECO:0000256" key="5">
    <source>
        <dbReference type="SAM" id="MobiDB-lite"/>
    </source>
</evidence>
<dbReference type="GO" id="GO:0005886">
    <property type="term" value="C:plasma membrane"/>
    <property type="evidence" value="ECO:0007669"/>
    <property type="project" value="TreeGrafter"/>
</dbReference>
<organism evidence="8 9">
    <name type="scientific">Botryobasidium botryosum (strain FD-172 SS1)</name>
    <dbReference type="NCBI Taxonomy" id="930990"/>
    <lineage>
        <taxon>Eukaryota</taxon>
        <taxon>Fungi</taxon>
        <taxon>Dikarya</taxon>
        <taxon>Basidiomycota</taxon>
        <taxon>Agaricomycotina</taxon>
        <taxon>Agaricomycetes</taxon>
        <taxon>Cantharellales</taxon>
        <taxon>Botryobasidiaceae</taxon>
        <taxon>Botryobasidium</taxon>
    </lineage>
</organism>